<dbReference type="Proteomes" id="UP000748752">
    <property type="component" value="Unassembled WGS sequence"/>
</dbReference>
<protein>
    <submittedName>
        <fullName evidence="3">Cupin</fullName>
    </submittedName>
</protein>
<evidence type="ECO:0000256" key="1">
    <source>
        <dbReference type="SAM" id="SignalP"/>
    </source>
</evidence>
<feature type="chain" id="PRO_5046070807" evidence="1">
    <location>
        <begin position="34"/>
        <end position="182"/>
    </location>
</feature>
<sequence length="182" mass="19129">MQHRAFPSFGHRAVRLSIVLALPLAVGAGTAPAHDHQEAADTAAATPANAGEQTIVVVSAPEEIVSKQRLPQFVGISGDTAGAEGLSMNLVVIPPGAAAEPHTHSGYESAVYLLEGRVETRYGPGLKQSVINEAGDFLFIPPNVPHQPVNLSDTEPARAIVARNDPNEQEHVIPYDPAADAR</sequence>
<dbReference type="InterPro" id="IPR011051">
    <property type="entry name" value="RmlC_Cupin_sf"/>
</dbReference>
<gene>
    <name evidence="3" type="ORF">CKO31_08275</name>
</gene>
<dbReference type="RefSeq" id="WP_200235902.1">
    <property type="nucleotide sequence ID" value="NZ_NRRV01000015.1"/>
</dbReference>
<dbReference type="InterPro" id="IPR013096">
    <property type="entry name" value="Cupin_2"/>
</dbReference>
<evidence type="ECO:0000313" key="3">
    <source>
        <dbReference type="EMBL" id="MBK1630739.1"/>
    </source>
</evidence>
<dbReference type="EMBL" id="NRRV01000015">
    <property type="protein sequence ID" value="MBK1630739.1"/>
    <property type="molecule type" value="Genomic_DNA"/>
</dbReference>
<dbReference type="InterPro" id="IPR052535">
    <property type="entry name" value="Bacilysin_H2HPP_isomerase"/>
</dbReference>
<feature type="domain" description="Cupin type-2" evidence="2">
    <location>
        <begin position="90"/>
        <end position="161"/>
    </location>
</feature>
<accession>A0ABS1CFR8</accession>
<feature type="signal peptide" evidence="1">
    <location>
        <begin position="1"/>
        <end position="33"/>
    </location>
</feature>
<dbReference type="SUPFAM" id="SSF51182">
    <property type="entry name" value="RmlC-like cupins"/>
    <property type="match status" value="1"/>
</dbReference>
<evidence type="ECO:0000313" key="4">
    <source>
        <dbReference type="Proteomes" id="UP000748752"/>
    </source>
</evidence>
<proteinExistence type="predicted"/>
<dbReference type="Pfam" id="PF07883">
    <property type="entry name" value="Cupin_2"/>
    <property type="match status" value="1"/>
</dbReference>
<comment type="caution">
    <text evidence="3">The sequence shown here is derived from an EMBL/GenBank/DDBJ whole genome shotgun (WGS) entry which is preliminary data.</text>
</comment>
<evidence type="ECO:0000259" key="2">
    <source>
        <dbReference type="Pfam" id="PF07883"/>
    </source>
</evidence>
<dbReference type="PANTHER" id="PTHR40112:SF1">
    <property type="entry name" value="H2HPP ISOMERASE"/>
    <property type="match status" value="1"/>
</dbReference>
<dbReference type="PANTHER" id="PTHR40112">
    <property type="entry name" value="H2HPP ISOMERASE"/>
    <property type="match status" value="1"/>
</dbReference>
<dbReference type="CDD" id="cd02210">
    <property type="entry name" value="cupin_BLR2406-like"/>
    <property type="match status" value="1"/>
</dbReference>
<dbReference type="InterPro" id="IPR014710">
    <property type="entry name" value="RmlC-like_jellyroll"/>
</dbReference>
<keyword evidence="1" id="KW-0732">Signal</keyword>
<name>A0ABS1CFR8_9GAMM</name>
<keyword evidence="4" id="KW-1185">Reference proteome</keyword>
<reference evidence="3 4" key="1">
    <citation type="journal article" date="2020" name="Microorganisms">
        <title>Osmotic Adaptation and Compatible Solute Biosynthesis of Phototrophic Bacteria as Revealed from Genome Analyses.</title>
        <authorList>
            <person name="Imhoff J.F."/>
            <person name="Rahn T."/>
            <person name="Kunzel S."/>
            <person name="Keller A."/>
            <person name="Neulinger S.C."/>
        </authorList>
    </citation>
    <scope>NUCLEOTIDE SEQUENCE [LARGE SCALE GENOMIC DNA]</scope>
    <source>
        <strain evidence="3 4">DSM 6210</strain>
    </source>
</reference>
<dbReference type="Gene3D" id="2.60.120.10">
    <property type="entry name" value="Jelly Rolls"/>
    <property type="match status" value="1"/>
</dbReference>
<organism evidence="3 4">
    <name type="scientific">Thiohalocapsa halophila</name>
    <dbReference type="NCBI Taxonomy" id="69359"/>
    <lineage>
        <taxon>Bacteria</taxon>
        <taxon>Pseudomonadati</taxon>
        <taxon>Pseudomonadota</taxon>
        <taxon>Gammaproteobacteria</taxon>
        <taxon>Chromatiales</taxon>
        <taxon>Chromatiaceae</taxon>
        <taxon>Thiohalocapsa</taxon>
    </lineage>
</organism>